<evidence type="ECO:0000256" key="1">
    <source>
        <dbReference type="ARBA" id="ARBA00022468"/>
    </source>
</evidence>
<dbReference type="SUPFAM" id="SSF52047">
    <property type="entry name" value="RNI-like"/>
    <property type="match status" value="1"/>
</dbReference>
<keyword evidence="5" id="KW-1185">Reference proteome</keyword>
<dbReference type="InterPro" id="IPR001611">
    <property type="entry name" value="Leu-rich_rpt"/>
</dbReference>
<dbReference type="InterPro" id="IPR027038">
    <property type="entry name" value="RanGap"/>
</dbReference>
<dbReference type="PANTHER" id="PTHR24113">
    <property type="entry name" value="RAN GTPASE-ACTIVATING PROTEIN 1"/>
    <property type="match status" value="1"/>
</dbReference>
<dbReference type="PANTHER" id="PTHR24113:SF12">
    <property type="entry name" value="RAN GTPASE-ACTIVATING PROTEIN 1"/>
    <property type="match status" value="1"/>
</dbReference>
<dbReference type="InterPro" id="IPR032675">
    <property type="entry name" value="LRR_dom_sf"/>
</dbReference>
<proteinExistence type="predicted"/>
<dbReference type="Pfam" id="PF13516">
    <property type="entry name" value="LRR_6"/>
    <property type="match status" value="1"/>
</dbReference>
<evidence type="ECO:0000313" key="5">
    <source>
        <dbReference type="Proteomes" id="UP000805841"/>
    </source>
</evidence>
<dbReference type="RefSeq" id="WP_190421329.1">
    <property type="nucleotide sequence ID" value="NZ_JAAOCA010000015.1"/>
</dbReference>
<keyword evidence="3" id="KW-0677">Repeat</keyword>
<evidence type="ECO:0000256" key="3">
    <source>
        <dbReference type="ARBA" id="ARBA00022737"/>
    </source>
</evidence>
<reference evidence="4 5" key="1">
    <citation type="journal article" date="2020" name="Insects">
        <title>Bacteria Belonging to Pseudomonas typographi sp. nov. from the Bark Beetle Ips typographus Have Genomic Potential to Aid in the Host Ecology.</title>
        <authorList>
            <person name="Peral-Aranega E."/>
            <person name="Saati-Santamaria Z."/>
            <person name="Kolarik M."/>
            <person name="Rivas R."/>
            <person name="Garcia-Fraile P."/>
        </authorList>
    </citation>
    <scope>NUCLEOTIDE SEQUENCE [LARGE SCALE GENOMIC DNA]</scope>
    <source>
        <strain evidence="4 5">CA3A</strain>
    </source>
</reference>
<dbReference type="Gene3D" id="3.80.10.10">
    <property type="entry name" value="Ribonuclease Inhibitor"/>
    <property type="match status" value="1"/>
</dbReference>
<comment type="caution">
    <text evidence="4">The sequence shown here is derived from an EMBL/GenBank/DDBJ whole genome shotgun (WGS) entry which is preliminary data.</text>
</comment>
<gene>
    <name evidence="4" type="ORF">HAQ05_13345</name>
</gene>
<dbReference type="Proteomes" id="UP000805841">
    <property type="component" value="Unassembled WGS sequence"/>
</dbReference>
<evidence type="ECO:0000256" key="2">
    <source>
        <dbReference type="ARBA" id="ARBA00022614"/>
    </source>
</evidence>
<accession>A0ABR7Z2G4</accession>
<dbReference type="EMBL" id="JAAOCA010000015">
    <property type="protein sequence ID" value="MBD1599685.1"/>
    <property type="molecule type" value="Genomic_DNA"/>
</dbReference>
<protein>
    <submittedName>
        <fullName evidence="4">Uncharacterized protein</fullName>
    </submittedName>
</protein>
<keyword evidence="1" id="KW-0343">GTPase activation</keyword>
<dbReference type="SMART" id="SM00368">
    <property type="entry name" value="LRR_RI"/>
    <property type="match status" value="2"/>
</dbReference>
<keyword evidence="2" id="KW-0433">Leucine-rich repeat</keyword>
<sequence>MKIVQQVAADTLSDAQRQACSRQHAETMAAKALARLALGNKGWAQCAFTAEQDRPSVGLTMSRNAIARLARRSGGDIDRFRTSVSHLLNQRKHIEVPFSMLAEEQQQVVFQALLKTPPSHHLHLKGFAPHNAAYVPLIAERGPASMKVSVDLTDQALDDSHLAQLNALFASPQPKLASIDLRWNPFSQAQLDALPPVHGATQLQHEWNDMSAQAASIVRNVLDQGEDKSILDLSSFRDLADEDLQAITAAMEKNIGRHSALYLNHGLGPTNRIAEQGTRAIASMLEHPDCRLAILNLVAGGVNDQGASALARALASGHCPLVKLNLSANEITPAGATALADAINRSHGKLESLNLRDNLLDGPSRAVLRAAADLKGILLDMG</sequence>
<name>A0ABR7Z2G4_9PSED</name>
<evidence type="ECO:0000313" key="4">
    <source>
        <dbReference type="EMBL" id="MBD1599685.1"/>
    </source>
</evidence>
<organism evidence="4 5">
    <name type="scientific">Pseudomonas typographi</name>
    <dbReference type="NCBI Taxonomy" id="2715964"/>
    <lineage>
        <taxon>Bacteria</taxon>
        <taxon>Pseudomonadati</taxon>
        <taxon>Pseudomonadota</taxon>
        <taxon>Gammaproteobacteria</taxon>
        <taxon>Pseudomonadales</taxon>
        <taxon>Pseudomonadaceae</taxon>
        <taxon>Pseudomonas</taxon>
    </lineage>
</organism>